<evidence type="ECO:0000256" key="1">
    <source>
        <dbReference type="SAM" id="SignalP"/>
    </source>
</evidence>
<evidence type="ECO:0000313" key="2">
    <source>
        <dbReference type="EMBL" id="ACU30963.1"/>
    </source>
</evidence>
<feature type="chain" id="PRO_5002974747" evidence="1">
    <location>
        <begin position="19"/>
        <end position="94"/>
    </location>
</feature>
<reference evidence="2" key="1">
    <citation type="journal article" date="2010" name="J. Med. Entomol.">
        <title>The salivary gland transcriptome of the eastern tree hole mosquito, Ochlerotatus triseriatus.</title>
        <authorList>
            <person name="Calvo E."/>
            <person name="Sanchez-Vargas I."/>
            <person name="Kotsyfakis M."/>
            <person name="Favreau A.J."/>
            <person name="Barbian K.D."/>
            <person name="Pham V.M."/>
            <person name="Olson K.E."/>
            <person name="Ribeiro J.M."/>
        </authorList>
    </citation>
    <scope>NUCLEOTIDE SEQUENCE</scope>
    <source>
        <tissue evidence="2">Salivary glands</tissue>
    </source>
</reference>
<proteinExistence type="evidence at transcript level"/>
<sequence>MKLLLILGLAVIAVVAFALPDHHHYHQNGTVGGWAGRWNRTAVNGQQFNRTAFPGGWRWRPRIPITIRPRFTINYINGSRPVFPGSANITDGLF</sequence>
<dbReference type="EMBL" id="EZ114910">
    <property type="protein sequence ID" value="ACU30963.1"/>
    <property type="molecule type" value="mRNA"/>
</dbReference>
<accession>C6ZQV9</accession>
<feature type="signal peptide" evidence="1">
    <location>
        <begin position="1"/>
        <end position="18"/>
    </location>
</feature>
<keyword evidence="1" id="KW-0732">Signal</keyword>
<protein>
    <submittedName>
        <fullName evidence="2">Putative salivary secreted peptide of the HHH family</fullName>
    </submittedName>
</protein>
<name>C6ZQV9_OCHTR</name>
<organism evidence="2">
    <name type="scientific">Ochlerotatus triseriatus</name>
    <name type="common">Eastern treehole mosquito</name>
    <name type="synonym">Aedes triseriatus</name>
    <dbReference type="NCBI Taxonomy" id="7162"/>
    <lineage>
        <taxon>Eukaryota</taxon>
        <taxon>Metazoa</taxon>
        <taxon>Ecdysozoa</taxon>
        <taxon>Arthropoda</taxon>
        <taxon>Hexapoda</taxon>
        <taxon>Insecta</taxon>
        <taxon>Pterygota</taxon>
        <taxon>Neoptera</taxon>
        <taxon>Endopterygota</taxon>
        <taxon>Diptera</taxon>
        <taxon>Nematocera</taxon>
        <taxon>Culicoidea</taxon>
        <taxon>Culicidae</taxon>
        <taxon>Culicinae</taxon>
        <taxon>Aedini</taxon>
        <taxon>Ochlerotatus</taxon>
        <taxon>Protomacleaya</taxon>
    </lineage>
</organism>
<dbReference type="AlphaFoldDB" id="C6ZQV9"/>